<dbReference type="EC" id="2.4.1.-" evidence="5"/>
<proteinExistence type="inferred from homology"/>
<dbReference type="GO" id="GO:0042124">
    <property type="term" value="F:1,3-beta-glucanosyltransferase activity"/>
    <property type="evidence" value="ECO:0007669"/>
    <property type="project" value="TreeGrafter"/>
</dbReference>
<keyword evidence="5" id="KW-0336">GPI-anchor</keyword>
<keyword evidence="5" id="KW-0472">Membrane</keyword>
<dbReference type="GO" id="GO:0009277">
    <property type="term" value="C:fungal-type cell wall"/>
    <property type="evidence" value="ECO:0007669"/>
    <property type="project" value="EnsemblFungi"/>
</dbReference>
<keyword evidence="5" id="KW-0449">Lipoprotein</keyword>
<comment type="function">
    <text evidence="5">Splits internally a 1,3-beta-glucan molecule and transfers the newly generated reducing end (the donor) to the non-reducing end of another 1,3-beta-glucan molecule (the acceptor) forming a 1,3-beta linkage, resulting in the elongation of 1,3-beta-glucan chains in the cell wall.</text>
</comment>
<dbReference type="GO" id="GO:0031505">
    <property type="term" value="P:fungal-type cell wall organization"/>
    <property type="evidence" value="ECO:0007669"/>
    <property type="project" value="TreeGrafter"/>
</dbReference>
<dbReference type="EMBL" id="KI912111">
    <property type="protein sequence ID" value="ETS83718.1"/>
    <property type="molecule type" value="Genomic_DNA"/>
</dbReference>
<keyword evidence="3 5" id="KW-0732">Signal</keyword>
<dbReference type="GeneID" id="19270607"/>
<dbReference type="PANTHER" id="PTHR31468:SF4">
    <property type="entry name" value="1,3-BETA-GLUCANOSYLTRANSFERASE GAS3-RELATED"/>
    <property type="match status" value="1"/>
</dbReference>
<dbReference type="Proteomes" id="UP000030651">
    <property type="component" value="Unassembled WGS sequence"/>
</dbReference>
<dbReference type="OMA" id="WTQEAND"/>
<keyword evidence="4" id="KW-0325">Glycoprotein</keyword>
<dbReference type="GO" id="GO:0071970">
    <property type="term" value="P:fungal-type cell wall (1-&gt;3)-beta-D-glucan biosynthetic process"/>
    <property type="evidence" value="ECO:0007669"/>
    <property type="project" value="TreeGrafter"/>
</dbReference>
<comment type="similarity">
    <text evidence="2 5">Belongs to the glycosyl hydrolase 72 family.</text>
</comment>
<evidence type="ECO:0000256" key="1">
    <source>
        <dbReference type="ARBA" id="ARBA00004609"/>
    </source>
</evidence>
<evidence type="ECO:0000256" key="4">
    <source>
        <dbReference type="ARBA" id="ARBA00023180"/>
    </source>
</evidence>
<evidence type="ECO:0000256" key="5">
    <source>
        <dbReference type="RuleBase" id="RU361209"/>
    </source>
</evidence>
<protein>
    <recommendedName>
        <fullName evidence="5">1,3-beta-glucanosyltransferase</fullName>
        <ecNumber evidence="5">2.4.1.-</ecNumber>
    </recommendedName>
</protein>
<keyword evidence="5" id="KW-0808">Transferase</keyword>
<dbReference type="HOGENOM" id="CLU_021855_1_2_1"/>
<feature type="signal peptide" evidence="5">
    <location>
        <begin position="1"/>
        <end position="23"/>
    </location>
</feature>
<dbReference type="InterPro" id="IPR004886">
    <property type="entry name" value="Glucanosyltransferase"/>
</dbReference>
<dbReference type="AlphaFoldDB" id="W3XCB3"/>
<dbReference type="OrthoDB" id="421038at2759"/>
<dbReference type="Pfam" id="PF03198">
    <property type="entry name" value="Glyco_hydro_72"/>
    <property type="match status" value="1"/>
</dbReference>
<evidence type="ECO:0000256" key="3">
    <source>
        <dbReference type="ARBA" id="ARBA00022729"/>
    </source>
</evidence>
<feature type="chain" id="PRO_5005150196" description="1,3-beta-glucanosyltransferase" evidence="5">
    <location>
        <begin position="24"/>
        <end position="491"/>
    </location>
</feature>
<evidence type="ECO:0000313" key="6">
    <source>
        <dbReference type="EMBL" id="ETS83718.1"/>
    </source>
</evidence>
<dbReference type="GO" id="GO:0005886">
    <property type="term" value="C:plasma membrane"/>
    <property type="evidence" value="ECO:0007669"/>
    <property type="project" value="UniProtKB-SubCell"/>
</dbReference>
<keyword evidence="7" id="KW-1185">Reference proteome</keyword>
<dbReference type="InParanoid" id="W3XCB3"/>
<dbReference type="KEGG" id="pfy:PFICI_05594"/>
<sequence length="491" mass="52059">MARLSVKGAALLTTSLLSGVASAVEYLSINGSNFVVDATSKRFDLIGITYQPGGSSGFSSTADPLSDPDSCLRDAIMMQQLGVNTVRVYNLDADLDHDQCASIFNAAGIYMLLDVNSGLYGQYIDRSDPSSTYTLDYMEHIFSIVEAFWNYPNLLGFFAGNEIINEDSDESVPMYIRAIVRDLKEYIALHAPRSIGVGYSAADVADMLTDTWAYLGCELDNSTYSKMDFFGLNDYEWCGDSSYTESGYDTLVTDFAGTDIPVFFSEYGCNNVRPRTFTNVPVLYGDEMAELSGGLVYEYSEETSGYGVIAINSSTEITLLQDYNYLQQQLASIDVSARTELNSTAESAAATSCAASLISESSFLANWDLPDRPSGGDDLVTSGLGSSVTVSVGSLVSVTATTMPATVYNYTGAEVTGLALVSLGCADVNYPGLIATYTASDETCTYATSTAGAASSSDSAAGPRFTGGNDAGVVAMMAALLSGVVAGVMLL</sequence>
<organism evidence="6 7">
    <name type="scientific">Pestalotiopsis fici (strain W106-1 / CGMCC3.15140)</name>
    <dbReference type="NCBI Taxonomy" id="1229662"/>
    <lineage>
        <taxon>Eukaryota</taxon>
        <taxon>Fungi</taxon>
        <taxon>Dikarya</taxon>
        <taxon>Ascomycota</taxon>
        <taxon>Pezizomycotina</taxon>
        <taxon>Sordariomycetes</taxon>
        <taxon>Xylariomycetidae</taxon>
        <taxon>Amphisphaeriales</taxon>
        <taxon>Sporocadaceae</taxon>
        <taxon>Pestalotiopsis</taxon>
    </lineage>
</organism>
<dbReference type="RefSeq" id="XP_007832366.1">
    <property type="nucleotide sequence ID" value="XM_007834175.1"/>
</dbReference>
<dbReference type="eggNOG" id="ENOG502QRZZ">
    <property type="taxonomic scope" value="Eukaryota"/>
</dbReference>
<accession>W3XCB3</accession>
<evidence type="ECO:0000256" key="2">
    <source>
        <dbReference type="ARBA" id="ARBA00007528"/>
    </source>
</evidence>
<gene>
    <name evidence="6" type="ORF">PFICI_05594</name>
</gene>
<name>W3XCB3_PESFW</name>
<dbReference type="PANTHER" id="PTHR31468">
    <property type="entry name" value="1,3-BETA-GLUCANOSYLTRANSFERASE GAS1"/>
    <property type="match status" value="1"/>
</dbReference>
<dbReference type="GO" id="GO:0098552">
    <property type="term" value="C:side of membrane"/>
    <property type="evidence" value="ECO:0007669"/>
    <property type="project" value="UniProtKB-KW"/>
</dbReference>
<dbReference type="Gene3D" id="3.20.20.80">
    <property type="entry name" value="Glycosidases"/>
    <property type="match status" value="1"/>
</dbReference>
<dbReference type="InterPro" id="IPR017853">
    <property type="entry name" value="GH"/>
</dbReference>
<evidence type="ECO:0000313" key="7">
    <source>
        <dbReference type="Proteomes" id="UP000030651"/>
    </source>
</evidence>
<comment type="subcellular location">
    <subcellularLocation>
        <location evidence="1 5">Cell membrane</location>
        <topology evidence="1 5">Lipid-anchor</topology>
        <topology evidence="1 5">GPI-anchor</topology>
    </subcellularLocation>
</comment>
<dbReference type="SUPFAM" id="SSF51445">
    <property type="entry name" value="(Trans)glycosidases"/>
    <property type="match status" value="1"/>
</dbReference>
<dbReference type="FunCoup" id="W3XCB3">
    <property type="interactions" value="54"/>
</dbReference>
<reference evidence="7" key="1">
    <citation type="journal article" date="2015" name="BMC Genomics">
        <title>Genomic and transcriptomic analysis of the endophytic fungus Pestalotiopsis fici reveals its lifestyle and high potential for synthesis of natural products.</title>
        <authorList>
            <person name="Wang X."/>
            <person name="Zhang X."/>
            <person name="Liu L."/>
            <person name="Xiang M."/>
            <person name="Wang W."/>
            <person name="Sun X."/>
            <person name="Che Y."/>
            <person name="Guo L."/>
            <person name="Liu G."/>
            <person name="Guo L."/>
            <person name="Wang C."/>
            <person name="Yin W.B."/>
            <person name="Stadler M."/>
            <person name="Zhang X."/>
            <person name="Liu X."/>
        </authorList>
    </citation>
    <scope>NUCLEOTIDE SEQUENCE [LARGE SCALE GENOMIC DNA]</scope>
    <source>
        <strain evidence="7">W106-1 / CGMCC3.15140</strain>
    </source>
</reference>